<dbReference type="Gene3D" id="3.40.50.300">
    <property type="entry name" value="P-loop containing nucleotide triphosphate hydrolases"/>
    <property type="match status" value="1"/>
</dbReference>
<dbReference type="PANTHER" id="PTHR41287:SF1">
    <property type="entry name" value="PROTEIN YMFN"/>
    <property type="match status" value="1"/>
</dbReference>
<proteinExistence type="predicted"/>
<dbReference type="Pfam" id="PF03354">
    <property type="entry name" value="TerL_ATPase"/>
    <property type="match status" value="1"/>
</dbReference>
<dbReference type="InterPro" id="IPR046461">
    <property type="entry name" value="TerL_ATPase"/>
</dbReference>
<feature type="domain" description="Terminase large subunit-like ATPase" evidence="1">
    <location>
        <begin position="50"/>
        <end position="219"/>
    </location>
</feature>
<sequence>MTEPKPPAKRRSKKPYYDASKALRVERFFEQFLRHTKGRWAGQPFILEPWQREQIIQPLFGTRQQDGRRQYAEGLVGLPRKSGKSELAAGIALYGLVADGESGAEIYSVAGSKQQASIVFKTAADMVRASPLLRSACKVYRSVIEFPETGSIYRALASDANLAHGYNPHMAIVDELHVHPNSELYEAMRTGTAARLEPLILSITTAGAERSGIAWDLYQRGLSKQDKKLFLYWQSAPDGCAIDDLKAWDAANPASWITHDFLRQQMPPSLPEQVFRRLHLNQWFEQGAAMNWVPRDRWEEGNTKPVFDESLPCVIGVDAASRRDTTAVCLLQRDAEGIHNARFWLFESDRQMGYLDYSVVEDLIRDLCSTYWVARLAFDPFQMVRTQQILASEGLPAETFPQNDARMVPASQNLYDIVMSGRLRHGGVEEITEQVMAAGIRETARGWRLEKKKSSAPIDAVIALAIASQLAEFESDLSSPNVMIV</sequence>
<evidence type="ECO:0000259" key="1">
    <source>
        <dbReference type="Pfam" id="PF03354"/>
    </source>
</evidence>
<dbReference type="InterPro" id="IPR027417">
    <property type="entry name" value="P-loop_NTPase"/>
</dbReference>
<evidence type="ECO:0000313" key="3">
    <source>
        <dbReference type="EMBL" id="CAB4218529.1"/>
    </source>
</evidence>
<name>A0A6J5ST96_9CAUD</name>
<feature type="domain" description="Terminase large subunit-like endonuclease" evidence="2">
    <location>
        <begin position="351"/>
        <end position="467"/>
    </location>
</feature>
<accession>A0A6J5ST96</accession>
<dbReference type="Gene3D" id="3.30.420.240">
    <property type="match status" value="1"/>
</dbReference>
<dbReference type="InterPro" id="IPR046462">
    <property type="entry name" value="TerL_nuclease"/>
</dbReference>
<dbReference type="Pfam" id="PF20441">
    <property type="entry name" value="TerL_nuclease"/>
    <property type="match status" value="1"/>
</dbReference>
<reference evidence="3" key="1">
    <citation type="submission" date="2020-05" db="EMBL/GenBank/DDBJ databases">
        <authorList>
            <person name="Chiriac C."/>
            <person name="Salcher M."/>
            <person name="Ghai R."/>
            <person name="Kavagutti S V."/>
        </authorList>
    </citation>
    <scope>NUCLEOTIDE SEQUENCE</scope>
</reference>
<dbReference type="EMBL" id="LR797470">
    <property type="protein sequence ID" value="CAB4218529.1"/>
    <property type="molecule type" value="Genomic_DNA"/>
</dbReference>
<protein>
    <submittedName>
        <fullName evidence="3">COG4626 Phage terminase-like protein, large subunit</fullName>
    </submittedName>
</protein>
<dbReference type="InterPro" id="IPR005021">
    <property type="entry name" value="Terminase_largesu-like"/>
</dbReference>
<evidence type="ECO:0000259" key="2">
    <source>
        <dbReference type="Pfam" id="PF20441"/>
    </source>
</evidence>
<gene>
    <name evidence="3" type="ORF">UFOVP1608_35</name>
</gene>
<organism evidence="3">
    <name type="scientific">uncultured Caudovirales phage</name>
    <dbReference type="NCBI Taxonomy" id="2100421"/>
    <lineage>
        <taxon>Viruses</taxon>
        <taxon>Duplodnaviria</taxon>
        <taxon>Heunggongvirae</taxon>
        <taxon>Uroviricota</taxon>
        <taxon>Caudoviricetes</taxon>
        <taxon>Peduoviridae</taxon>
        <taxon>Maltschvirus</taxon>
        <taxon>Maltschvirus maltsch</taxon>
    </lineage>
</organism>
<dbReference type="GO" id="GO:0004519">
    <property type="term" value="F:endonuclease activity"/>
    <property type="evidence" value="ECO:0007669"/>
    <property type="project" value="InterPro"/>
</dbReference>
<dbReference type="PANTHER" id="PTHR41287">
    <property type="match status" value="1"/>
</dbReference>